<dbReference type="PANTHER" id="PTHR43633">
    <property type="entry name" value="ALCOHOL DEHYDROGENASE YQHD"/>
    <property type="match status" value="1"/>
</dbReference>
<dbReference type="InterPro" id="IPR056798">
    <property type="entry name" value="ADH_Fe_C"/>
</dbReference>
<dbReference type="SUPFAM" id="SSF56796">
    <property type="entry name" value="Dehydroquinate synthase-like"/>
    <property type="match status" value="1"/>
</dbReference>
<dbReference type="GO" id="GO:1990362">
    <property type="term" value="F:butanol dehydrogenase (NAD+) activity"/>
    <property type="evidence" value="ECO:0007669"/>
    <property type="project" value="InterPro"/>
</dbReference>
<evidence type="ECO:0000259" key="2">
    <source>
        <dbReference type="Pfam" id="PF00465"/>
    </source>
</evidence>
<dbReference type="PANTHER" id="PTHR43633:SF1">
    <property type="entry name" value="ALCOHOL DEHYDROGENASE YQHD"/>
    <property type="match status" value="1"/>
</dbReference>
<protein>
    <submittedName>
        <fullName evidence="4">NADH-dependent butanol dehydrogenase A</fullName>
        <ecNumber evidence="4">1.1.1.-</ecNumber>
    </submittedName>
</protein>
<dbReference type="GO" id="GO:1990002">
    <property type="term" value="F:methylglyoxal reductase (NADPH) (acetol producing) activity"/>
    <property type="evidence" value="ECO:0007669"/>
    <property type="project" value="TreeGrafter"/>
</dbReference>
<dbReference type="CDD" id="cd08187">
    <property type="entry name" value="BDH"/>
    <property type="match status" value="1"/>
</dbReference>
<dbReference type="GO" id="GO:0008106">
    <property type="term" value="F:alcohol dehydrogenase (NADP+) activity"/>
    <property type="evidence" value="ECO:0007669"/>
    <property type="project" value="TreeGrafter"/>
</dbReference>
<dbReference type="InterPro" id="IPR001670">
    <property type="entry name" value="ADH_Fe/GldA"/>
</dbReference>
<dbReference type="InterPro" id="IPR044731">
    <property type="entry name" value="BDH-like"/>
</dbReference>
<feature type="domain" description="Fe-containing alcohol dehydrogenase-like C-terminal" evidence="3">
    <location>
        <begin position="188"/>
        <end position="367"/>
    </location>
</feature>
<dbReference type="Gene3D" id="3.40.50.1970">
    <property type="match status" value="1"/>
</dbReference>
<dbReference type="GO" id="GO:0005829">
    <property type="term" value="C:cytosol"/>
    <property type="evidence" value="ECO:0007669"/>
    <property type="project" value="TreeGrafter"/>
</dbReference>
<dbReference type="Pfam" id="PF00465">
    <property type="entry name" value="Fe-ADH"/>
    <property type="match status" value="1"/>
</dbReference>
<dbReference type="AlphaFoldDB" id="A0A3B0V6D8"/>
<evidence type="ECO:0000313" key="4">
    <source>
        <dbReference type="EMBL" id="VAW39118.1"/>
    </source>
</evidence>
<sequence>MENFVLESPTKIIFGRDTLPLLGRETIALGRKVLLVYGRQSLKRNNLHQQICGYLRDSGLEIIEHGGVTSNPLLSHVRQGVELAKKHEVEVIIAAGGGSVIDSAKAIAAGAVVKHDVWKFFSAKKGITAPLPVGCVLTLAASGSEMNGGMVLTNDEKRLKLGAGNKKICPRFSILDPTLTFSVPVDYTAYGAVDAVAHILEAYFNASGRNTAIQDRFMEGLIINIMEACEAALAVPDNYEARANLMWGATLALNGWARAGLGITGFPMHLIEHTMSALFNTPHGAGLAVVIPAWMEWRLEQKPEKFAQFAARIFNITEGGVTERARQGLQHLRAWISRAGCPLTLKELGINESAIPELAANAQPQAKIWRLPEYDIDTICDILRLSR</sequence>
<proteinExistence type="predicted"/>
<dbReference type="InterPro" id="IPR018211">
    <property type="entry name" value="ADH_Fe_CS"/>
</dbReference>
<dbReference type="FunFam" id="3.40.50.1970:FF:000003">
    <property type="entry name" value="Alcohol dehydrogenase, iron-containing"/>
    <property type="match status" value="1"/>
</dbReference>
<dbReference type="Gene3D" id="1.20.1090.10">
    <property type="entry name" value="Dehydroquinate synthase-like - alpha domain"/>
    <property type="match status" value="1"/>
</dbReference>
<dbReference type="PROSITE" id="PS00913">
    <property type="entry name" value="ADH_IRON_1"/>
    <property type="match status" value="1"/>
</dbReference>
<dbReference type="GO" id="GO:0046872">
    <property type="term" value="F:metal ion binding"/>
    <property type="evidence" value="ECO:0007669"/>
    <property type="project" value="InterPro"/>
</dbReference>
<dbReference type="EC" id="1.1.1.-" evidence="4"/>
<accession>A0A3B0V6D8</accession>
<name>A0A3B0V6D8_9ZZZZ</name>
<dbReference type="Pfam" id="PF25137">
    <property type="entry name" value="ADH_Fe_C"/>
    <property type="match status" value="1"/>
</dbReference>
<evidence type="ECO:0000259" key="3">
    <source>
        <dbReference type="Pfam" id="PF25137"/>
    </source>
</evidence>
<gene>
    <name evidence="4" type="ORF">MNBD_DELTA03-872</name>
</gene>
<reference evidence="4" key="1">
    <citation type="submission" date="2018-06" db="EMBL/GenBank/DDBJ databases">
        <authorList>
            <person name="Zhirakovskaya E."/>
        </authorList>
    </citation>
    <scope>NUCLEOTIDE SEQUENCE</scope>
</reference>
<keyword evidence="1 4" id="KW-0560">Oxidoreductase</keyword>
<dbReference type="EMBL" id="UOEX01000275">
    <property type="protein sequence ID" value="VAW39118.1"/>
    <property type="molecule type" value="Genomic_DNA"/>
</dbReference>
<feature type="domain" description="Alcohol dehydrogenase iron-type/glycerol dehydrogenase GldA" evidence="2">
    <location>
        <begin position="9"/>
        <end position="177"/>
    </location>
</feature>
<organism evidence="4">
    <name type="scientific">hydrothermal vent metagenome</name>
    <dbReference type="NCBI Taxonomy" id="652676"/>
    <lineage>
        <taxon>unclassified sequences</taxon>
        <taxon>metagenomes</taxon>
        <taxon>ecological metagenomes</taxon>
    </lineage>
</organism>
<evidence type="ECO:0000256" key="1">
    <source>
        <dbReference type="ARBA" id="ARBA00023002"/>
    </source>
</evidence>